<dbReference type="InterPro" id="IPR053729">
    <property type="entry name" value="MAD2L1BP_domain_sf"/>
</dbReference>
<protein>
    <submittedName>
        <fullName evidence="1">Uncharacterized protein</fullName>
    </submittedName>
</protein>
<keyword evidence="2" id="KW-1185">Reference proteome</keyword>
<dbReference type="EMBL" id="QCYY01001457">
    <property type="protein sequence ID" value="ROT77922.1"/>
    <property type="molecule type" value="Genomic_DNA"/>
</dbReference>
<dbReference type="GO" id="GO:0005634">
    <property type="term" value="C:nucleus"/>
    <property type="evidence" value="ECO:0007669"/>
    <property type="project" value="InterPro"/>
</dbReference>
<reference evidence="1 2" key="1">
    <citation type="submission" date="2018-04" db="EMBL/GenBank/DDBJ databases">
        <authorList>
            <person name="Zhang X."/>
            <person name="Yuan J."/>
            <person name="Li F."/>
            <person name="Xiang J."/>
        </authorList>
    </citation>
    <scope>NUCLEOTIDE SEQUENCE [LARGE SCALE GENOMIC DNA]</scope>
    <source>
        <tissue evidence="1">Muscle</tissue>
    </source>
</reference>
<name>A0A3R7P7U4_PENVA</name>
<organism evidence="1 2">
    <name type="scientific">Penaeus vannamei</name>
    <name type="common">Whiteleg shrimp</name>
    <name type="synonym">Litopenaeus vannamei</name>
    <dbReference type="NCBI Taxonomy" id="6689"/>
    <lineage>
        <taxon>Eukaryota</taxon>
        <taxon>Metazoa</taxon>
        <taxon>Ecdysozoa</taxon>
        <taxon>Arthropoda</taxon>
        <taxon>Crustacea</taxon>
        <taxon>Multicrustacea</taxon>
        <taxon>Malacostraca</taxon>
        <taxon>Eumalacostraca</taxon>
        <taxon>Eucarida</taxon>
        <taxon>Decapoda</taxon>
        <taxon>Dendrobranchiata</taxon>
        <taxon>Penaeoidea</taxon>
        <taxon>Penaeidae</taxon>
        <taxon>Penaeus</taxon>
    </lineage>
</organism>
<reference evidence="1 2" key="2">
    <citation type="submission" date="2019-01" db="EMBL/GenBank/DDBJ databases">
        <title>The decoding of complex shrimp genome reveals the adaptation for benthos swimmer, frequently molting mechanism and breeding impact on genome.</title>
        <authorList>
            <person name="Sun Y."/>
            <person name="Gao Y."/>
            <person name="Yu Y."/>
        </authorList>
    </citation>
    <scope>NUCLEOTIDE SEQUENCE [LARGE SCALE GENOMIC DNA]</scope>
    <source>
        <tissue evidence="1">Muscle</tissue>
    </source>
</reference>
<evidence type="ECO:0000313" key="2">
    <source>
        <dbReference type="Proteomes" id="UP000283509"/>
    </source>
</evidence>
<dbReference type="InterPro" id="IPR009511">
    <property type="entry name" value="MAD1/Cdc20-bound-Mad2-bd"/>
</dbReference>
<dbReference type="PANTHER" id="PTHR15681:SF1">
    <property type="entry name" value="MAD2L1-BINDING PROTEIN"/>
    <property type="match status" value="1"/>
</dbReference>
<dbReference type="Proteomes" id="UP000283509">
    <property type="component" value="Unassembled WGS sequence"/>
</dbReference>
<dbReference type="GO" id="GO:0007096">
    <property type="term" value="P:regulation of exit from mitosis"/>
    <property type="evidence" value="ECO:0007669"/>
    <property type="project" value="InterPro"/>
</dbReference>
<evidence type="ECO:0000313" key="1">
    <source>
        <dbReference type="EMBL" id="ROT77922.1"/>
    </source>
</evidence>
<dbReference type="AlphaFoldDB" id="A0A3R7P7U4"/>
<dbReference type="OrthoDB" id="6358883at2759"/>
<dbReference type="PANTHER" id="PTHR15681">
    <property type="entry name" value="MAD2L1-BINDING PROTEIN"/>
    <property type="match status" value="1"/>
</dbReference>
<dbReference type="Gene3D" id="3.30.900.20">
    <property type="match status" value="1"/>
</dbReference>
<proteinExistence type="predicted"/>
<accession>A0A3R7P7U4</accession>
<sequence length="354" mass="39171">MVEKECNETQGFNSNEMECSNHKEAISSQLEYEEDTLKKVRSEIEKGDVAAVSFLIGSSVVTSKEFFSINFPHDYAVAGSDAGNDRHVLLQFFRAFVTNEDLVRVVSRPCSIQKLWMMLQKFDSPTSTSSANVFSTEGSTQTHSEICDLIPRCNFSPSQRTRIVKIVVTHKSPLGSPMELTPSIGKLVSQGAFKSNRKNSSKRSLVFGINNVSKRYSFSNDMANHSHLEDLGVTPDSVERKIPCKSFPPVNNFNESVVMDDSMSVSNRPGSPGLMTPRNILKGPEPIIETPTVSSHITSASSASTASPSRLLASCMSNFNISDAWNDKSPSEEQAVMWYQVDHSIKGFKDICFR</sequence>
<comment type="caution">
    <text evidence="1">The sequence shown here is derived from an EMBL/GenBank/DDBJ whole genome shotgun (WGS) entry which is preliminary data.</text>
</comment>
<gene>
    <name evidence="1" type="ORF">C7M84_003381</name>
</gene>